<feature type="compositionally biased region" description="Basic and acidic residues" evidence="1">
    <location>
        <begin position="67"/>
        <end position="80"/>
    </location>
</feature>
<feature type="compositionally biased region" description="Basic and acidic residues" evidence="1">
    <location>
        <begin position="101"/>
        <end position="110"/>
    </location>
</feature>
<organism evidence="2 3">
    <name type="scientific">Mytilus galloprovincialis</name>
    <name type="common">Mediterranean mussel</name>
    <dbReference type="NCBI Taxonomy" id="29158"/>
    <lineage>
        <taxon>Eukaryota</taxon>
        <taxon>Metazoa</taxon>
        <taxon>Spiralia</taxon>
        <taxon>Lophotrochozoa</taxon>
        <taxon>Mollusca</taxon>
        <taxon>Bivalvia</taxon>
        <taxon>Autobranchia</taxon>
        <taxon>Pteriomorphia</taxon>
        <taxon>Mytilida</taxon>
        <taxon>Mytiloidea</taxon>
        <taxon>Mytilidae</taxon>
        <taxon>Mytilinae</taxon>
        <taxon>Mytilus</taxon>
    </lineage>
</organism>
<name>A0A8B6F0W9_MYTGA</name>
<evidence type="ECO:0000313" key="2">
    <source>
        <dbReference type="EMBL" id="VDI42888.1"/>
    </source>
</evidence>
<comment type="caution">
    <text evidence="2">The sequence shown here is derived from an EMBL/GenBank/DDBJ whole genome shotgun (WGS) entry which is preliminary data.</text>
</comment>
<feature type="compositionally biased region" description="Acidic residues" evidence="1">
    <location>
        <begin position="187"/>
        <end position="198"/>
    </location>
</feature>
<dbReference type="EMBL" id="UYJE01006080">
    <property type="protein sequence ID" value="VDI42888.1"/>
    <property type="molecule type" value="Genomic_DNA"/>
</dbReference>
<feature type="region of interest" description="Disordered" evidence="1">
    <location>
        <begin position="179"/>
        <end position="198"/>
    </location>
</feature>
<dbReference type="AlphaFoldDB" id="A0A8B6F0W9"/>
<protein>
    <submittedName>
        <fullName evidence="2">Uncharacterized protein</fullName>
    </submittedName>
</protein>
<evidence type="ECO:0000313" key="3">
    <source>
        <dbReference type="Proteomes" id="UP000596742"/>
    </source>
</evidence>
<sequence length="198" mass="22518">TLSFTCSDNTYFNTRMSGKKNNEKYTRTSWHNNGAREEAFVFEKQFGGEGEGSIHGNFQSRGMKGYYPKDHKNEDLKDFQLQDSVTGNERSCRRNSRRKSPRGDKGHETQKYKKTFAEKEHQYVLPLKYSENGMHEYSGVIEDLNSGKKTYTSGFTTGPSWSISGNDPKEMKEFATMLKDVSSDSSSDSDDSCEASEN</sequence>
<keyword evidence="3" id="KW-1185">Reference proteome</keyword>
<gene>
    <name evidence="2" type="ORF">MGAL_10B012047</name>
</gene>
<proteinExistence type="predicted"/>
<reference evidence="2" key="1">
    <citation type="submission" date="2018-11" db="EMBL/GenBank/DDBJ databases">
        <authorList>
            <person name="Alioto T."/>
            <person name="Alioto T."/>
        </authorList>
    </citation>
    <scope>NUCLEOTIDE SEQUENCE</scope>
</reference>
<feature type="region of interest" description="Disordered" evidence="1">
    <location>
        <begin position="51"/>
        <end position="110"/>
    </location>
</feature>
<evidence type="ECO:0000256" key="1">
    <source>
        <dbReference type="SAM" id="MobiDB-lite"/>
    </source>
</evidence>
<dbReference type="Proteomes" id="UP000596742">
    <property type="component" value="Unassembled WGS sequence"/>
</dbReference>
<accession>A0A8B6F0W9</accession>
<feature type="non-terminal residue" evidence="2">
    <location>
        <position position="1"/>
    </location>
</feature>